<evidence type="ECO:0000256" key="3">
    <source>
        <dbReference type="ARBA" id="ARBA00023098"/>
    </source>
</evidence>
<dbReference type="GO" id="GO:0016042">
    <property type="term" value="P:lipid catabolic process"/>
    <property type="evidence" value="ECO:0007669"/>
    <property type="project" value="UniProtKB-KW"/>
</dbReference>
<evidence type="ECO:0000256" key="1">
    <source>
        <dbReference type="ARBA" id="ARBA00022801"/>
    </source>
</evidence>
<evidence type="ECO:0000313" key="4">
    <source>
        <dbReference type="EMBL" id="QNM82615.1"/>
    </source>
</evidence>
<dbReference type="Pfam" id="PF03403">
    <property type="entry name" value="PAF-AH_p_II"/>
    <property type="match status" value="1"/>
</dbReference>
<dbReference type="EMBL" id="CP060697">
    <property type="protein sequence ID" value="QNM82615.1"/>
    <property type="molecule type" value="Genomic_DNA"/>
</dbReference>
<dbReference type="KEGG" id="ssau:H8M03_11545"/>
<name>A0A7G9L1W6_9SPHN</name>
<gene>
    <name evidence="4" type="ORF">H8M03_11545</name>
</gene>
<dbReference type="InterPro" id="IPR029058">
    <property type="entry name" value="AB_hydrolase_fold"/>
</dbReference>
<keyword evidence="3" id="KW-0443">Lipid metabolism</keyword>
<keyword evidence="2" id="KW-0442">Lipid degradation</keyword>
<reference evidence="4 5" key="1">
    <citation type="submission" date="2020-08" db="EMBL/GenBank/DDBJ databases">
        <title>Sphingomonas sp. sand1-3 16S ribosomal RNA gene Genome sequencing and assembly.</title>
        <authorList>
            <person name="Kang M."/>
        </authorList>
    </citation>
    <scope>NUCLEOTIDE SEQUENCE [LARGE SCALE GENOMIC DNA]</scope>
    <source>
        <strain evidence="5">sand1-3</strain>
    </source>
</reference>
<dbReference type="Gene3D" id="3.40.50.1820">
    <property type="entry name" value="alpha/beta hydrolase"/>
    <property type="match status" value="1"/>
</dbReference>
<organism evidence="4 5">
    <name type="scientific">Sphingomonas sabuli</name>
    <dbReference type="NCBI Taxonomy" id="2764186"/>
    <lineage>
        <taxon>Bacteria</taxon>
        <taxon>Pseudomonadati</taxon>
        <taxon>Pseudomonadota</taxon>
        <taxon>Alphaproteobacteria</taxon>
        <taxon>Sphingomonadales</taxon>
        <taxon>Sphingomonadaceae</taxon>
        <taxon>Sphingomonas</taxon>
    </lineage>
</organism>
<dbReference type="InterPro" id="IPR016986">
    <property type="entry name" value="UCP031982_abhydr"/>
</dbReference>
<dbReference type="Proteomes" id="UP000515861">
    <property type="component" value="Chromosome"/>
</dbReference>
<keyword evidence="5" id="KW-1185">Reference proteome</keyword>
<dbReference type="PIRSF" id="PIRSF031982">
    <property type="entry name" value="UCP031982_abhydr"/>
    <property type="match status" value="1"/>
</dbReference>
<evidence type="ECO:0000313" key="5">
    <source>
        <dbReference type="Proteomes" id="UP000515861"/>
    </source>
</evidence>
<dbReference type="SUPFAM" id="SSF53474">
    <property type="entry name" value="alpha/beta-Hydrolases"/>
    <property type="match status" value="1"/>
</dbReference>
<evidence type="ECO:0000256" key="2">
    <source>
        <dbReference type="ARBA" id="ARBA00022963"/>
    </source>
</evidence>
<keyword evidence="1 4" id="KW-0378">Hydrolase</keyword>
<dbReference type="PANTHER" id="PTHR10272:SF0">
    <property type="entry name" value="PLATELET-ACTIVATING FACTOR ACETYLHYDROLASE"/>
    <property type="match status" value="1"/>
</dbReference>
<dbReference type="AlphaFoldDB" id="A0A7G9L1W6"/>
<proteinExistence type="predicted"/>
<dbReference type="GO" id="GO:0003847">
    <property type="term" value="F:1-alkyl-2-acetylglycerophosphocholine esterase activity"/>
    <property type="evidence" value="ECO:0007669"/>
    <property type="project" value="TreeGrafter"/>
</dbReference>
<accession>A0A7G9L1W6</accession>
<dbReference type="PANTHER" id="PTHR10272">
    <property type="entry name" value="PLATELET-ACTIVATING FACTOR ACETYLHYDROLASE"/>
    <property type="match status" value="1"/>
</dbReference>
<sequence length="334" mass="35552">MKRALKILGGVVLVLLLVVAGLALYVYQSAIEPKRPVGFQQIAIADPGHSRIAAGVWYPTTAKPGFMLLGSGGQRVATNGPVDGARLPLIIFSHGTAGSAVSHADTAIALAENGFIVIAPTHPGDTFETASDIEPWLLNRTRHIQKTIDGALTSWKDRAHVDAQRIGIFGFSAGATTGLIAIGGRPDLSRIYTECAAHSEFICKTTLPKRYENFRRTSWPSDGRIRAAVLAAPGLGFTFDAASLSGVNVPVQLWGGTADQTVPLPTNAKHIANLLGAKAEMHAVPNAVHFSFLMPCGLIGPRELCSDPKGFARAAFHQQFNADVVRFFKLTMGP</sequence>
<dbReference type="RefSeq" id="WP_187479570.1">
    <property type="nucleotide sequence ID" value="NZ_CP060697.1"/>
</dbReference>
<protein>
    <submittedName>
        <fullName evidence="4">Dienelactone hydrolase family protein</fullName>
    </submittedName>
</protein>